<dbReference type="Pfam" id="PF00239">
    <property type="entry name" value="Resolvase"/>
    <property type="match status" value="1"/>
</dbReference>
<dbReference type="CDD" id="cd03768">
    <property type="entry name" value="SR_ResInv"/>
    <property type="match status" value="1"/>
</dbReference>
<dbReference type="SUPFAM" id="SSF53041">
    <property type="entry name" value="Resolvase-like"/>
    <property type="match status" value="1"/>
</dbReference>
<dbReference type="PANTHER" id="PTHR30461:SF26">
    <property type="entry name" value="RESOLVASE HOMOLOG YNEB"/>
    <property type="match status" value="1"/>
</dbReference>
<dbReference type="PROSITE" id="PS51736">
    <property type="entry name" value="RECOMBINASES_3"/>
    <property type="match status" value="1"/>
</dbReference>
<keyword evidence="2" id="KW-0229">DNA integration</keyword>
<dbReference type="RefSeq" id="WP_069788556.1">
    <property type="nucleotide sequence ID" value="NZ_FNOX01000003.1"/>
</dbReference>
<dbReference type="InterPro" id="IPR036162">
    <property type="entry name" value="Resolvase-like_N_sf"/>
</dbReference>
<dbReference type="GO" id="GO:0000150">
    <property type="term" value="F:DNA strand exchange activity"/>
    <property type="evidence" value="ECO:0007669"/>
    <property type="project" value="InterPro"/>
</dbReference>
<evidence type="ECO:0000256" key="5">
    <source>
        <dbReference type="PIRSR" id="PIRSR606118-50"/>
    </source>
</evidence>
<dbReference type="InterPro" id="IPR006118">
    <property type="entry name" value="Recombinase_CS"/>
</dbReference>
<evidence type="ECO:0000259" key="7">
    <source>
        <dbReference type="PROSITE" id="PS51736"/>
    </source>
</evidence>
<feature type="active site" description="O-(5'-phospho-DNA)-serine intermediate" evidence="5 6">
    <location>
        <position position="10"/>
    </location>
</feature>
<protein>
    <submittedName>
        <fullName evidence="8">Site-specific DNA recombinase</fullName>
    </submittedName>
</protein>
<keyword evidence="4" id="KW-0233">DNA recombination</keyword>
<sequence length="180" mass="19624">MASIGYIRVSSTDQNTARQLEGVALDEVFTDKVSAANTDRPELQAMLRHVRKGDVLHVHSIDRLARSLEDLLALVKGLIGKGVAVSFHKEQLHFTGEANPMQELMLGLLGSVAQFERALIRERQAEGIAKAKEKGVYKGRVKSVDDDAIRKAMAEDGASFRKVAKALGVSLSTVQRAMKA</sequence>
<keyword evidence="3" id="KW-0238">DNA-binding</keyword>
<organism evidence="8 9">
    <name type="scientific">Pseudomonas salomonii</name>
    <dbReference type="NCBI Taxonomy" id="191391"/>
    <lineage>
        <taxon>Bacteria</taxon>
        <taxon>Pseudomonadati</taxon>
        <taxon>Pseudomonadota</taxon>
        <taxon>Gammaproteobacteria</taxon>
        <taxon>Pseudomonadales</taxon>
        <taxon>Pseudomonadaceae</taxon>
        <taxon>Pseudomonas</taxon>
    </lineage>
</organism>
<evidence type="ECO:0000313" key="9">
    <source>
        <dbReference type="Proteomes" id="UP000182902"/>
    </source>
</evidence>
<reference evidence="8 9" key="1">
    <citation type="submission" date="2016-10" db="EMBL/GenBank/DDBJ databases">
        <authorList>
            <person name="de Groot N.N."/>
        </authorList>
    </citation>
    <scope>NUCLEOTIDE SEQUENCE [LARGE SCALE GENOMIC DNA]</scope>
    <source>
        <strain evidence="8 9">ICMP 14252</strain>
    </source>
</reference>
<evidence type="ECO:0000256" key="2">
    <source>
        <dbReference type="ARBA" id="ARBA00022908"/>
    </source>
</evidence>
<evidence type="ECO:0000256" key="3">
    <source>
        <dbReference type="ARBA" id="ARBA00023125"/>
    </source>
</evidence>
<name>A0A1H3J2T3_9PSED</name>
<comment type="similarity">
    <text evidence="1">Belongs to the site-specific recombinase resolvase family.</text>
</comment>
<dbReference type="GO" id="GO:0003677">
    <property type="term" value="F:DNA binding"/>
    <property type="evidence" value="ECO:0007669"/>
    <property type="project" value="UniProtKB-KW"/>
</dbReference>
<dbReference type="Gene3D" id="1.10.10.60">
    <property type="entry name" value="Homeodomain-like"/>
    <property type="match status" value="1"/>
</dbReference>
<dbReference type="InterPro" id="IPR006119">
    <property type="entry name" value="Resolv_N"/>
</dbReference>
<feature type="domain" description="Resolvase/invertase-type recombinase catalytic" evidence="7">
    <location>
        <begin position="2"/>
        <end position="135"/>
    </location>
</feature>
<dbReference type="InterPro" id="IPR050639">
    <property type="entry name" value="SSR_resolvase"/>
</dbReference>
<evidence type="ECO:0000256" key="6">
    <source>
        <dbReference type="PROSITE-ProRule" id="PRU10137"/>
    </source>
</evidence>
<dbReference type="PROSITE" id="PS00397">
    <property type="entry name" value="RECOMBINASES_1"/>
    <property type="match status" value="1"/>
</dbReference>
<dbReference type="SMART" id="SM00857">
    <property type="entry name" value="Resolvase"/>
    <property type="match status" value="1"/>
</dbReference>
<evidence type="ECO:0000256" key="1">
    <source>
        <dbReference type="ARBA" id="ARBA00009913"/>
    </source>
</evidence>
<dbReference type="Proteomes" id="UP000182902">
    <property type="component" value="Unassembled WGS sequence"/>
</dbReference>
<gene>
    <name evidence="8" type="ORF">SAMN05216247_103442</name>
</gene>
<dbReference type="EMBL" id="FNOX01000003">
    <property type="protein sequence ID" value="SDY34241.1"/>
    <property type="molecule type" value="Genomic_DNA"/>
</dbReference>
<dbReference type="AlphaFoldDB" id="A0A1H3J2T3"/>
<proteinExistence type="inferred from homology"/>
<dbReference type="Gene3D" id="3.40.50.1390">
    <property type="entry name" value="Resolvase, N-terminal catalytic domain"/>
    <property type="match status" value="1"/>
</dbReference>
<evidence type="ECO:0000256" key="4">
    <source>
        <dbReference type="ARBA" id="ARBA00023172"/>
    </source>
</evidence>
<accession>A0A1H3J2T3</accession>
<dbReference type="PANTHER" id="PTHR30461">
    <property type="entry name" value="DNA-INVERTASE FROM LAMBDOID PROPHAGE"/>
    <property type="match status" value="1"/>
</dbReference>
<dbReference type="GO" id="GO:0015074">
    <property type="term" value="P:DNA integration"/>
    <property type="evidence" value="ECO:0007669"/>
    <property type="project" value="UniProtKB-KW"/>
</dbReference>
<evidence type="ECO:0000313" key="8">
    <source>
        <dbReference type="EMBL" id="SDY34241.1"/>
    </source>
</evidence>